<feature type="transmembrane region" description="Helical" evidence="1">
    <location>
        <begin position="86"/>
        <end position="108"/>
    </location>
</feature>
<gene>
    <name evidence="2" type="ORF">SAMN04487970_10438</name>
</gene>
<dbReference type="AlphaFoldDB" id="A0A1G4T572"/>
<accession>A0A1G4T572</accession>
<dbReference type="EMBL" id="FMTT01000043">
    <property type="protein sequence ID" value="SCW76600.1"/>
    <property type="molecule type" value="Genomic_DNA"/>
</dbReference>
<evidence type="ECO:0000256" key="1">
    <source>
        <dbReference type="SAM" id="Phobius"/>
    </source>
</evidence>
<feature type="transmembrane region" description="Helical" evidence="1">
    <location>
        <begin position="27"/>
        <end position="50"/>
    </location>
</feature>
<evidence type="ECO:0000313" key="2">
    <source>
        <dbReference type="EMBL" id="SCW76600.1"/>
    </source>
</evidence>
<feature type="transmembrane region" description="Helical" evidence="1">
    <location>
        <begin position="114"/>
        <end position="135"/>
    </location>
</feature>
<name>A0A1G4T572_9BACL</name>
<evidence type="ECO:0000313" key="3">
    <source>
        <dbReference type="Proteomes" id="UP000198601"/>
    </source>
</evidence>
<keyword evidence="1" id="KW-0472">Membrane</keyword>
<keyword evidence="1" id="KW-0812">Transmembrane</keyword>
<keyword evidence="1" id="KW-1133">Transmembrane helix</keyword>
<keyword evidence="3" id="KW-1185">Reference proteome</keyword>
<organism evidence="2 3">
    <name type="scientific">Paenibacillus tianmuensis</name>
    <dbReference type="NCBI Taxonomy" id="624147"/>
    <lineage>
        <taxon>Bacteria</taxon>
        <taxon>Bacillati</taxon>
        <taxon>Bacillota</taxon>
        <taxon>Bacilli</taxon>
        <taxon>Bacillales</taxon>
        <taxon>Paenibacillaceae</taxon>
        <taxon>Paenibacillus</taxon>
    </lineage>
</organism>
<reference evidence="3" key="1">
    <citation type="submission" date="2016-10" db="EMBL/GenBank/DDBJ databases">
        <authorList>
            <person name="Varghese N."/>
            <person name="Submissions S."/>
        </authorList>
    </citation>
    <scope>NUCLEOTIDE SEQUENCE [LARGE SCALE GENOMIC DNA]</scope>
    <source>
        <strain evidence="3">CGMCC 1.8946</strain>
    </source>
</reference>
<sequence length="147" mass="16538">MMDKKLTANHANPQKVSSAFHLVRRLIGAYLVISWLTVAVIIILSLVAPNQVNSEAWVRGIIVAITSILTFVFANRTAAGKPRALLRLRIVVIVLLIAFTAVLFFLPLPVWMKVEQYICTALLLMTAILIFRPIFMRYKEEGRSEST</sequence>
<protein>
    <submittedName>
        <fullName evidence="2">Uncharacterized protein</fullName>
    </submittedName>
</protein>
<proteinExistence type="predicted"/>
<dbReference type="Proteomes" id="UP000198601">
    <property type="component" value="Unassembled WGS sequence"/>
</dbReference>
<feature type="transmembrane region" description="Helical" evidence="1">
    <location>
        <begin position="56"/>
        <end position="74"/>
    </location>
</feature>